<sequence>MVKEEGKERRRILTVVSSLLKSEESQQLQGLRRGRSLFSSSLHANSFSIIMIALKPTSTSTCYLFELERKGKGVKRSRCTMVKRGASKEEEPQHQSSSNIQILPQDIMMDILSRLPIYSLLQCTLVSKAWRDTIRCNNSIFATMQHNRTMEGQNTTLGLMFFLDDLEKEDECTNLYLIQRGEVGEHRKLIVMDAQFTCFNRCFRIMGACNGLLCFSAYAIGGPAFVSNPITRECLMLPSEESLYKYAHISGFGFALAKKEYKVVRMVSKCPMERIQDDGLWKAEIYTLGTSAWRQLKNVPASNAAYLFCKFSDVLVNGSLHWFRRPARRSLLIFSLDMDREEFGVVPAPKFCSIGMIRLMAWKGFLTLVHKLRDSSLQIWVMKKYNVERSWTIQFNVRWASWFHIRSNYWPFDDGSLEDDLKVIEHPRLRGYSLKEENFRVIAHVPSLISLKTIMGKEERMGVFPRLSLDEKIYNRNKKFWE</sequence>
<reference evidence="1 2" key="1">
    <citation type="journal article" date="2022" name="Hortic Res">
        <title>A haplotype resolved chromosomal level avocado genome allows analysis of novel avocado genes.</title>
        <authorList>
            <person name="Nath O."/>
            <person name="Fletcher S.J."/>
            <person name="Hayward A."/>
            <person name="Shaw L.M."/>
            <person name="Masouleh A.K."/>
            <person name="Furtado A."/>
            <person name="Henry R.J."/>
            <person name="Mitter N."/>
        </authorList>
    </citation>
    <scope>NUCLEOTIDE SEQUENCE [LARGE SCALE GENOMIC DNA]</scope>
    <source>
        <strain evidence="2">cv. Hass</strain>
    </source>
</reference>
<organism evidence="1 2">
    <name type="scientific">Persea americana</name>
    <name type="common">Avocado</name>
    <dbReference type="NCBI Taxonomy" id="3435"/>
    <lineage>
        <taxon>Eukaryota</taxon>
        <taxon>Viridiplantae</taxon>
        <taxon>Streptophyta</taxon>
        <taxon>Embryophyta</taxon>
        <taxon>Tracheophyta</taxon>
        <taxon>Spermatophyta</taxon>
        <taxon>Magnoliopsida</taxon>
        <taxon>Magnoliidae</taxon>
        <taxon>Laurales</taxon>
        <taxon>Lauraceae</taxon>
        <taxon>Persea</taxon>
    </lineage>
</organism>
<evidence type="ECO:0000313" key="2">
    <source>
        <dbReference type="Proteomes" id="UP001234297"/>
    </source>
</evidence>
<evidence type="ECO:0000313" key="1">
    <source>
        <dbReference type="EMBL" id="KAJ8615440.1"/>
    </source>
</evidence>
<dbReference type="EMBL" id="CM056820">
    <property type="protein sequence ID" value="KAJ8615440.1"/>
    <property type="molecule type" value="Genomic_DNA"/>
</dbReference>
<accession>A0ACC2K2X7</accession>
<comment type="caution">
    <text evidence="1">The sequence shown here is derived from an EMBL/GenBank/DDBJ whole genome shotgun (WGS) entry which is preliminary data.</text>
</comment>
<dbReference type="Proteomes" id="UP001234297">
    <property type="component" value="Chromosome 12"/>
</dbReference>
<keyword evidence="2" id="KW-1185">Reference proteome</keyword>
<gene>
    <name evidence="1" type="ORF">MRB53_034812</name>
</gene>
<proteinExistence type="predicted"/>
<name>A0ACC2K2X7_PERAE</name>
<protein>
    <submittedName>
        <fullName evidence="1">Uncharacterized protein</fullName>
    </submittedName>
</protein>